<evidence type="ECO:0000256" key="1">
    <source>
        <dbReference type="SAM" id="MobiDB-lite"/>
    </source>
</evidence>
<sequence length="72" mass="7755">MDLRRLKPRARAREQAAGVSMGPSRMREAQTHRLSEPIAAGTIPQCAKNGATIPVDGGRTVLAHDPEARSHT</sequence>
<evidence type="ECO:0000313" key="2">
    <source>
        <dbReference type="EMBL" id="GIH23550.1"/>
    </source>
</evidence>
<dbReference type="AlphaFoldDB" id="A0A919QA46"/>
<name>A0A919QA46_9ACTN</name>
<comment type="caution">
    <text evidence="2">The sequence shown here is derived from an EMBL/GenBank/DDBJ whole genome shotgun (WGS) entry which is preliminary data.</text>
</comment>
<dbReference type="Proteomes" id="UP000640052">
    <property type="component" value="Unassembled WGS sequence"/>
</dbReference>
<keyword evidence="3" id="KW-1185">Reference proteome</keyword>
<dbReference type="EMBL" id="BOOA01000011">
    <property type="protein sequence ID" value="GIH23550.1"/>
    <property type="molecule type" value="Genomic_DNA"/>
</dbReference>
<feature type="compositionally biased region" description="Basic residues" evidence="1">
    <location>
        <begin position="1"/>
        <end position="10"/>
    </location>
</feature>
<gene>
    <name evidence="2" type="ORF">Aph01nite_18600</name>
</gene>
<protein>
    <submittedName>
        <fullName evidence="2">Uncharacterized protein</fullName>
    </submittedName>
</protein>
<evidence type="ECO:0000313" key="3">
    <source>
        <dbReference type="Proteomes" id="UP000640052"/>
    </source>
</evidence>
<proteinExistence type="predicted"/>
<feature type="region of interest" description="Disordered" evidence="1">
    <location>
        <begin position="49"/>
        <end position="72"/>
    </location>
</feature>
<feature type="compositionally biased region" description="Basic and acidic residues" evidence="1">
    <location>
        <begin position="62"/>
        <end position="72"/>
    </location>
</feature>
<feature type="region of interest" description="Disordered" evidence="1">
    <location>
        <begin position="1"/>
        <end position="32"/>
    </location>
</feature>
<accession>A0A919QA46</accession>
<reference evidence="2" key="1">
    <citation type="submission" date="2021-01" db="EMBL/GenBank/DDBJ databases">
        <title>Whole genome shotgun sequence of Acrocarpospora phusangensis NBRC 108782.</title>
        <authorList>
            <person name="Komaki H."/>
            <person name="Tamura T."/>
        </authorList>
    </citation>
    <scope>NUCLEOTIDE SEQUENCE</scope>
    <source>
        <strain evidence="2">NBRC 108782</strain>
    </source>
</reference>
<organism evidence="2 3">
    <name type="scientific">Acrocarpospora phusangensis</name>
    <dbReference type="NCBI Taxonomy" id="1070424"/>
    <lineage>
        <taxon>Bacteria</taxon>
        <taxon>Bacillati</taxon>
        <taxon>Actinomycetota</taxon>
        <taxon>Actinomycetes</taxon>
        <taxon>Streptosporangiales</taxon>
        <taxon>Streptosporangiaceae</taxon>
        <taxon>Acrocarpospora</taxon>
    </lineage>
</organism>